<dbReference type="InterPro" id="IPR027417">
    <property type="entry name" value="P-loop_NTPase"/>
</dbReference>
<dbReference type="NCBIfam" id="NF003745">
    <property type="entry name" value="PRK05342.1"/>
    <property type="match status" value="1"/>
</dbReference>
<name>Q2IL24_ANADE</name>
<sequence>MKPPLRLDEPLPVLTPREIHARLSQYVIGQEPAKRALAVAAYSHVKRVALRRASREVALQKSNVLLIGPTGCGKTHLARHLARVLEVPFHVADATEFTEAGYYGKDVETMIGELLLRASHSIEEAQRGIVFVDEVDKIARRSQPARGGAGQRDIGGEGVQQALLKLLEGREVHVPLGLGGPQWARRDTVPVDTTDILFVCAGTFSDLFSYGGDGRSLGFGAARPGAAAPRRRIRPRDLVEYGMLAEFLGRLPVVVQLDELGPEALLEVLTGPPDAVLRQMRALLAADGVELDVTDGALRELVAFARERGAGARGLRAVVEEVLAELLFEAPERSGTRVLLDAPWVRARLEAIGPGIVAADGPERLAGG</sequence>
<dbReference type="InterPro" id="IPR019489">
    <property type="entry name" value="Clp_ATPase_C"/>
</dbReference>
<feature type="domain" description="AAA+ ATPase" evidence="4">
    <location>
        <begin position="60"/>
        <end position="238"/>
    </location>
</feature>
<dbReference type="SMART" id="SM01086">
    <property type="entry name" value="ClpB_D2-small"/>
    <property type="match status" value="1"/>
</dbReference>
<dbReference type="SUPFAM" id="SSF52540">
    <property type="entry name" value="P-loop containing nucleoside triphosphate hydrolases"/>
    <property type="match status" value="1"/>
</dbReference>
<dbReference type="InterPro" id="IPR003593">
    <property type="entry name" value="AAA+_ATPase"/>
</dbReference>
<dbReference type="KEGG" id="ade:Adeh_2585"/>
<organism evidence="6 7">
    <name type="scientific">Anaeromyxobacter dehalogenans (strain 2CP-C)</name>
    <dbReference type="NCBI Taxonomy" id="290397"/>
    <lineage>
        <taxon>Bacteria</taxon>
        <taxon>Pseudomonadati</taxon>
        <taxon>Myxococcota</taxon>
        <taxon>Myxococcia</taxon>
        <taxon>Myxococcales</taxon>
        <taxon>Cystobacterineae</taxon>
        <taxon>Anaeromyxobacteraceae</taxon>
        <taxon>Anaeromyxobacter</taxon>
    </lineage>
</organism>
<evidence type="ECO:0000256" key="3">
    <source>
        <dbReference type="ARBA" id="ARBA00023186"/>
    </source>
</evidence>
<evidence type="ECO:0000259" key="5">
    <source>
        <dbReference type="SMART" id="SM01086"/>
    </source>
</evidence>
<dbReference type="InterPro" id="IPR050052">
    <property type="entry name" value="ATP-dep_Clp_protease_ClpX"/>
</dbReference>
<dbReference type="GO" id="GO:0005524">
    <property type="term" value="F:ATP binding"/>
    <property type="evidence" value="ECO:0007669"/>
    <property type="project" value="UniProtKB-KW"/>
</dbReference>
<dbReference type="AlphaFoldDB" id="Q2IL24"/>
<dbReference type="Proteomes" id="UP000001935">
    <property type="component" value="Chromosome"/>
</dbReference>
<keyword evidence="1" id="KW-0547">Nucleotide-binding</keyword>
<evidence type="ECO:0000256" key="2">
    <source>
        <dbReference type="ARBA" id="ARBA00022840"/>
    </source>
</evidence>
<dbReference type="GO" id="GO:0051603">
    <property type="term" value="P:proteolysis involved in protein catabolic process"/>
    <property type="evidence" value="ECO:0007669"/>
    <property type="project" value="TreeGrafter"/>
</dbReference>
<dbReference type="eggNOG" id="COG1219">
    <property type="taxonomic scope" value="Bacteria"/>
</dbReference>
<dbReference type="RefSeq" id="WP_011421637.1">
    <property type="nucleotide sequence ID" value="NC_007760.1"/>
</dbReference>
<dbReference type="Gene3D" id="3.40.50.300">
    <property type="entry name" value="P-loop containing nucleotide triphosphate hydrolases"/>
    <property type="match status" value="1"/>
</dbReference>
<accession>Q2IL24</accession>
<evidence type="ECO:0000259" key="4">
    <source>
        <dbReference type="SMART" id="SM00382"/>
    </source>
</evidence>
<dbReference type="PANTHER" id="PTHR48102:SF7">
    <property type="entry name" value="ATP-DEPENDENT CLP PROTEASE ATP-BINDING SUBUNIT CLPX-LIKE, MITOCHONDRIAL"/>
    <property type="match status" value="1"/>
</dbReference>
<dbReference type="GO" id="GO:0016887">
    <property type="term" value="F:ATP hydrolysis activity"/>
    <property type="evidence" value="ECO:0007669"/>
    <property type="project" value="InterPro"/>
</dbReference>
<dbReference type="InterPro" id="IPR003959">
    <property type="entry name" value="ATPase_AAA_core"/>
</dbReference>
<dbReference type="Pfam" id="PF07724">
    <property type="entry name" value="AAA_2"/>
    <property type="match status" value="1"/>
</dbReference>
<dbReference type="SMART" id="SM00382">
    <property type="entry name" value="AAA"/>
    <property type="match status" value="1"/>
</dbReference>
<protein>
    <submittedName>
        <fullName evidence="6">AAA ATPase</fullName>
    </submittedName>
</protein>
<keyword evidence="2" id="KW-0067">ATP-binding</keyword>
<gene>
    <name evidence="6" type="ordered locus">Adeh_2585</name>
</gene>
<evidence type="ECO:0000313" key="7">
    <source>
        <dbReference type="Proteomes" id="UP000001935"/>
    </source>
</evidence>
<dbReference type="Gene3D" id="1.10.8.60">
    <property type="match status" value="1"/>
</dbReference>
<dbReference type="Pfam" id="PF10431">
    <property type="entry name" value="ClpB_D2-small"/>
    <property type="match status" value="1"/>
</dbReference>
<dbReference type="HOGENOM" id="CLU_014218_8_2_7"/>
<keyword evidence="3" id="KW-0143">Chaperone</keyword>
<dbReference type="OrthoDB" id="9804062at2"/>
<evidence type="ECO:0000256" key="1">
    <source>
        <dbReference type="ARBA" id="ARBA00022741"/>
    </source>
</evidence>
<dbReference type="EMBL" id="CP000251">
    <property type="protein sequence ID" value="ABC82355.1"/>
    <property type="molecule type" value="Genomic_DNA"/>
</dbReference>
<reference evidence="6 7" key="1">
    <citation type="submission" date="2006-01" db="EMBL/GenBank/DDBJ databases">
        <title>Complete sequence of Anaeromyxobacter dehalogenans 2CP-C.</title>
        <authorList>
            <consortium name="US DOE Joint Genome Institute"/>
            <person name="Copeland A."/>
            <person name="Lucas S."/>
            <person name="Lapidus A."/>
            <person name="Barry K."/>
            <person name="Detter J.C."/>
            <person name="Glavina T."/>
            <person name="Hammon N."/>
            <person name="Israni S."/>
            <person name="Pitluck S."/>
            <person name="Brettin T."/>
            <person name="Bruce D."/>
            <person name="Han C."/>
            <person name="Tapia R."/>
            <person name="Gilna P."/>
            <person name="Kiss H."/>
            <person name="Schmutz J."/>
            <person name="Larimer F."/>
            <person name="Land M."/>
            <person name="Kyrpides N."/>
            <person name="Anderson I."/>
            <person name="Sanford R.A."/>
            <person name="Ritalahti K.M."/>
            <person name="Thomas H.S."/>
            <person name="Kirby J.R."/>
            <person name="Zhulin I.B."/>
            <person name="Loeffler F.E."/>
            <person name="Richardson P."/>
        </authorList>
    </citation>
    <scope>NUCLEOTIDE SEQUENCE [LARGE SCALE GENOMIC DNA]</scope>
    <source>
        <strain evidence="6 7">2CP-C</strain>
    </source>
</reference>
<feature type="domain" description="Clp ATPase C-terminal" evidence="5">
    <location>
        <begin position="260"/>
        <end position="351"/>
    </location>
</feature>
<proteinExistence type="predicted"/>
<dbReference type="PANTHER" id="PTHR48102">
    <property type="entry name" value="ATP-DEPENDENT CLP PROTEASE ATP-BINDING SUBUNIT CLPX-LIKE, MITOCHONDRIAL-RELATED"/>
    <property type="match status" value="1"/>
</dbReference>
<dbReference type="STRING" id="290397.Adeh_2585"/>
<evidence type="ECO:0000313" key="6">
    <source>
        <dbReference type="EMBL" id="ABC82355.1"/>
    </source>
</evidence>